<evidence type="ECO:0000313" key="2">
    <source>
        <dbReference type="WBParaSite" id="mrna-Wban_06851"/>
    </source>
</evidence>
<proteinExistence type="predicted"/>
<evidence type="ECO:0000313" key="3">
    <source>
        <dbReference type="WBParaSite" id="mrna-Wban_11141"/>
    </source>
</evidence>
<dbReference type="WBParaSite" id="mrna-Wban_11141">
    <property type="protein sequence ID" value="mrna-Wban_11141"/>
    <property type="gene ID" value="Wban_11141"/>
</dbReference>
<accession>A0AAF5Q621</accession>
<name>A0AAF5Q621_WUCBA</name>
<dbReference type="WBParaSite" id="mrna-Wban_06851">
    <property type="protein sequence ID" value="mrna-Wban_06851"/>
    <property type="gene ID" value="Wban_06851"/>
</dbReference>
<organism evidence="1 3">
    <name type="scientific">Wuchereria bancrofti</name>
    <dbReference type="NCBI Taxonomy" id="6293"/>
    <lineage>
        <taxon>Eukaryota</taxon>
        <taxon>Metazoa</taxon>
        <taxon>Ecdysozoa</taxon>
        <taxon>Nematoda</taxon>
        <taxon>Chromadorea</taxon>
        <taxon>Rhabditida</taxon>
        <taxon>Spirurina</taxon>
        <taxon>Spiruromorpha</taxon>
        <taxon>Filarioidea</taxon>
        <taxon>Onchocercidae</taxon>
        <taxon>Wuchereria</taxon>
    </lineage>
</organism>
<reference evidence="2 3" key="3">
    <citation type="submission" date="2024-02" db="UniProtKB">
        <authorList>
            <consortium name="WormBaseParasite"/>
        </authorList>
    </citation>
    <scope>IDENTIFICATION</scope>
    <source>
        <strain evidence="2 3">pt0022</strain>
    </source>
</reference>
<protein>
    <submittedName>
        <fullName evidence="2 3">Uncharacterized protein</fullName>
    </submittedName>
</protein>
<sequence length="47" mass="5291">MVDIPGSWHQNICRGFIGLTNLDIRFHLLQAFPCLAVPEGIISLWVV</sequence>
<reference evidence="1" key="1">
    <citation type="submission" date="2015-03" db="EMBL/GenBank/DDBJ databases">
        <title>Wuchereria bancrofti Genome Sequencing Papua New Guinea Strain.</title>
        <authorList>
            <person name="Small S.T."/>
            <person name="Serre D."/>
            <person name="Zimmerman P.A."/>
        </authorList>
    </citation>
    <scope>NUCLEOTIDE SEQUENCE [LARGE SCALE GENOMIC DNA]</scope>
    <source>
        <strain evidence="1">pt0022</strain>
    </source>
</reference>
<evidence type="ECO:0000313" key="1">
    <source>
        <dbReference type="Proteomes" id="UP000093561"/>
    </source>
</evidence>
<reference evidence="1" key="2">
    <citation type="journal article" date="2016" name="Mol. Ecol.">
        <title>Population genomics of the filarial nematode parasite Wuchereria bancrofti from mosquitoes.</title>
        <authorList>
            <person name="Small S.T."/>
            <person name="Reimer L.J."/>
            <person name="Tisch D.J."/>
            <person name="King C.L."/>
            <person name="Christensen B.M."/>
            <person name="Siba P.M."/>
            <person name="Kazura J.W."/>
            <person name="Serre D."/>
            <person name="Zimmerman P.A."/>
        </authorList>
    </citation>
    <scope>NUCLEOTIDE SEQUENCE</scope>
    <source>
        <strain evidence="1">pt0022</strain>
    </source>
</reference>
<dbReference type="Proteomes" id="UP000093561">
    <property type="component" value="Unassembled WGS sequence"/>
</dbReference>
<dbReference type="AlphaFoldDB" id="A0AAF5Q621"/>